<dbReference type="InterPro" id="IPR037066">
    <property type="entry name" value="Plug_dom_sf"/>
</dbReference>
<sequence>MKKLFFIVIVLVTHIVNAQTARIKGVILDEFNAPVEGVTINVNKTGTVSDATGFFLIEVPANIDLTITFTHISFKKSTLKLNLKPNEDFELNPVMSSKVEQIGEVVLVGTSNKKRIEGVTAIDPVIIRKIPGANAGVENIIKTLPGVYSNNELSTSYAVRGGNYDENLVYVNEIEVYRPFLIRSGQQEGLSFTNTDMVENVDFSAGGFQAKYGDKMSSVLDITYRTPKKFKAGLEASFLGGSLTFEGISKNNKWSNITGIRYRDNSLLVNSQDTETNYRPQFADIQTLFNYNASTKWQWSFLGNISQNKYHYQPLTRQTNFGTINEPIALLVYYEGQEKDEYLTLFGAVKSVYQYNDKNKLKFFVSTYHTQEQEYYDILAQYRLGEVDANIGSETFGDVIYTRGVGGQLTHARNDLDALIVNVETKGFHELNEKSQIEWGIKYTREDIRDRIVEWEVIDSAGFSLPAPILEYQNDQPYNSYNGPLAPYHNIRATNFTKIDRISGYAQWNRRGNIGAHQYWLNAGVRAHNWQVESEEGKGKSQITFSPRAQFAFKPNWKKDMLFRLSSGLYHQPPFYRELRDADGMVQPNVKAQQSFHVVLSNDYSFKMWNRPFKLVSEAYYKSMTNVNTYTIDNVRIRYKADNNAEAYAYGFDARLNGEFVPGTESWFSFGYLKTEENYDNKGYIARPTDQRLKFGLLFQDYMPNIPNVKINLNLVYNTGLPGGSPSYADPYDYQFRLKDYTRADVGFLYAFKDETIKSDKKWLRRFNELSLGLEIFNLFNNQNAITNTWVRDVYTKSQYGIPNYMTTRVFNLKLVARL</sequence>
<feature type="domain" description="TonB-dependent receptor plug" evidence="3">
    <location>
        <begin position="135"/>
        <end position="214"/>
    </location>
</feature>
<dbReference type="GO" id="GO:0009279">
    <property type="term" value="C:cell outer membrane"/>
    <property type="evidence" value="ECO:0007669"/>
    <property type="project" value="UniProtKB-SubCell"/>
</dbReference>
<comment type="subcellular location">
    <subcellularLocation>
        <location evidence="1">Cell outer membrane</location>
        <topology evidence="1">Multi-pass membrane protein</topology>
    </subcellularLocation>
</comment>
<dbReference type="STRING" id="683124.SAMN05444337_0096"/>
<evidence type="ECO:0000313" key="5">
    <source>
        <dbReference type="Proteomes" id="UP000184232"/>
    </source>
</evidence>
<feature type="signal peptide" evidence="2">
    <location>
        <begin position="1"/>
        <end position="18"/>
    </location>
</feature>
<organism evidence="4 5">
    <name type="scientific">Flavobacterium haoranii</name>
    <dbReference type="NCBI Taxonomy" id="683124"/>
    <lineage>
        <taxon>Bacteria</taxon>
        <taxon>Pseudomonadati</taxon>
        <taxon>Bacteroidota</taxon>
        <taxon>Flavobacteriia</taxon>
        <taxon>Flavobacteriales</taxon>
        <taxon>Flavobacteriaceae</taxon>
        <taxon>Flavobacterium</taxon>
    </lineage>
</organism>
<dbReference type="SUPFAM" id="SSF49464">
    <property type="entry name" value="Carboxypeptidase regulatory domain-like"/>
    <property type="match status" value="1"/>
</dbReference>
<dbReference type="InterPro" id="IPR039426">
    <property type="entry name" value="TonB-dep_rcpt-like"/>
</dbReference>
<name>A0A1M6BG36_9FLAO</name>
<keyword evidence="2" id="KW-0732">Signal</keyword>
<keyword evidence="4" id="KW-0675">Receptor</keyword>
<feature type="chain" id="PRO_5012025338" evidence="2">
    <location>
        <begin position="19"/>
        <end position="819"/>
    </location>
</feature>
<dbReference type="InterPro" id="IPR008969">
    <property type="entry name" value="CarboxyPept-like_regulatory"/>
</dbReference>
<evidence type="ECO:0000313" key="4">
    <source>
        <dbReference type="EMBL" id="SHI47682.1"/>
    </source>
</evidence>
<dbReference type="OrthoDB" id="1108759at2"/>
<dbReference type="Pfam" id="PF07715">
    <property type="entry name" value="Plug"/>
    <property type="match status" value="1"/>
</dbReference>
<dbReference type="Gene3D" id="2.60.40.1120">
    <property type="entry name" value="Carboxypeptidase-like, regulatory domain"/>
    <property type="match status" value="1"/>
</dbReference>
<proteinExistence type="inferred from homology"/>
<keyword evidence="1" id="KW-1134">Transmembrane beta strand</keyword>
<evidence type="ECO:0000259" key="3">
    <source>
        <dbReference type="Pfam" id="PF07715"/>
    </source>
</evidence>
<keyword evidence="5" id="KW-1185">Reference proteome</keyword>
<evidence type="ECO:0000256" key="1">
    <source>
        <dbReference type="PROSITE-ProRule" id="PRU01360"/>
    </source>
</evidence>
<comment type="similarity">
    <text evidence="1">Belongs to the TonB-dependent receptor family.</text>
</comment>
<dbReference type="PROSITE" id="PS52016">
    <property type="entry name" value="TONB_DEPENDENT_REC_3"/>
    <property type="match status" value="1"/>
</dbReference>
<keyword evidence="1" id="KW-0472">Membrane</keyword>
<dbReference type="EMBL" id="FQZH01000001">
    <property type="protein sequence ID" value="SHI47682.1"/>
    <property type="molecule type" value="Genomic_DNA"/>
</dbReference>
<protein>
    <submittedName>
        <fullName evidence="4">TonB-dependent Receptor Plug Domain</fullName>
    </submittedName>
</protein>
<dbReference type="InterPro" id="IPR012910">
    <property type="entry name" value="Plug_dom"/>
</dbReference>
<dbReference type="SUPFAM" id="SSF56935">
    <property type="entry name" value="Porins"/>
    <property type="match status" value="1"/>
</dbReference>
<accession>A0A1M6BG36</accession>
<dbReference type="AlphaFoldDB" id="A0A1M6BG36"/>
<keyword evidence="1" id="KW-0813">Transport</keyword>
<dbReference type="Proteomes" id="UP000184232">
    <property type="component" value="Unassembled WGS sequence"/>
</dbReference>
<dbReference type="Gene3D" id="2.170.130.10">
    <property type="entry name" value="TonB-dependent receptor, plug domain"/>
    <property type="match status" value="1"/>
</dbReference>
<keyword evidence="1" id="KW-0998">Cell outer membrane</keyword>
<gene>
    <name evidence="4" type="ORF">SAMN05444337_0096</name>
</gene>
<evidence type="ECO:0000256" key="2">
    <source>
        <dbReference type="SAM" id="SignalP"/>
    </source>
</evidence>
<keyword evidence="1" id="KW-0812">Transmembrane</keyword>
<dbReference type="Pfam" id="PF13715">
    <property type="entry name" value="CarbopepD_reg_2"/>
    <property type="match status" value="1"/>
</dbReference>
<dbReference type="RefSeq" id="WP_072780343.1">
    <property type="nucleotide sequence ID" value="NZ_CP045292.1"/>
</dbReference>
<reference evidence="4 5" key="1">
    <citation type="submission" date="2016-11" db="EMBL/GenBank/DDBJ databases">
        <authorList>
            <person name="Jaros S."/>
            <person name="Januszkiewicz K."/>
            <person name="Wedrychowicz H."/>
        </authorList>
    </citation>
    <scope>NUCLEOTIDE SEQUENCE [LARGE SCALE GENOMIC DNA]</scope>
    <source>
        <strain evidence="4 5">DSM 22807</strain>
    </source>
</reference>